<feature type="region of interest" description="Disordered" evidence="1">
    <location>
        <begin position="279"/>
        <end position="331"/>
    </location>
</feature>
<dbReference type="Proteomes" id="UP000014978">
    <property type="component" value="Unassembled WGS sequence"/>
</dbReference>
<evidence type="ECO:0000313" key="2">
    <source>
        <dbReference type="EMBL" id="EPR79833.1"/>
    </source>
</evidence>
<name>S7XVC7_SPRLO</name>
<feature type="compositionally biased region" description="Basic and acidic residues" evidence="1">
    <location>
        <begin position="289"/>
        <end position="331"/>
    </location>
</feature>
<dbReference type="HOGENOM" id="CLU_419884_0_0_1"/>
<dbReference type="AlphaFoldDB" id="S7XVC7"/>
<gene>
    <name evidence="2" type="ORF">SLOPH_1204</name>
</gene>
<proteinExistence type="predicted"/>
<reference evidence="3" key="1">
    <citation type="journal article" date="2013" name="PLoS Genet.">
        <title>The genome of Spraguea lophii and the basis of host-microsporidian interactions.</title>
        <authorList>
            <person name="Campbell S.E."/>
            <person name="Williams T.A."/>
            <person name="Yousuf A."/>
            <person name="Soanes D.M."/>
            <person name="Paszkiewicz K.H."/>
            <person name="Williams B.A.P."/>
        </authorList>
    </citation>
    <scope>NUCLEOTIDE SEQUENCE [LARGE SCALE GENOMIC DNA]</scope>
    <source>
        <strain evidence="3">42_110</strain>
    </source>
</reference>
<protein>
    <submittedName>
        <fullName evidence="2">Uncharacterized protein</fullName>
    </submittedName>
</protein>
<sequence length="653" mass="76595">MEEVFRYVDELSIRKVIFMLESKKFNVLDQICCSFVEIPTLGRVKDQNLLQYVVGRYIQNECGDMWNIAMQVYRRCGYEQFSYEDSGGNNILHYFLLIGDINIIKDILKKDCPIKKNINGIHPIDLCRDEKLLKLMQNWSKTSNVSAVSTIVSNDVSNVSEKVSKYRKGYEYMTRNVDFNLVNHEPHDEKKRTRKDILEQKLENEIVDGLNKLEEINEEKFIKNIGFECRAADEICEGEFNEKVETGFLDDVNSSLDVLISMDDLNDRKVEDKKVNEEKIETDNNIEEESLKTNEESMEEENMKTEEGSLKTEADSNIEGDSKTKEDEKMESKYTLEIEKRKTEIEKAEKRDNSGISHYLSMSDLRMLQQGNLPIENLQVNMFPGKVYLEIEKINMKNSVKDNIGYLDIQIIQNNRIVYSRSTENNEPIEKFGFFELDLNNKDLDLRIEIKSKFTNGSNKIKNYFTEIIVPKKELTLYQNKRKTATIALSSHNQPNIFKLLKNLFIASTKPFLESIRYSLTYIAIEDLRMLNRRIVQNNDLLTWIQMRHHYFTIWYKGYANCRGNKSPCTLLWMRRYIIWRGYTISLFNEFSGTHIGDIYINDSKYTYYDKDSTDFITENSFKLESSNQSIEINLDNHARFENCLAALSLLFD</sequence>
<keyword evidence="3" id="KW-1185">Reference proteome</keyword>
<evidence type="ECO:0000313" key="3">
    <source>
        <dbReference type="Proteomes" id="UP000014978"/>
    </source>
</evidence>
<organism evidence="2 3">
    <name type="scientific">Spraguea lophii (strain 42_110)</name>
    <name type="common">Microsporidian parasite</name>
    <dbReference type="NCBI Taxonomy" id="1358809"/>
    <lineage>
        <taxon>Eukaryota</taxon>
        <taxon>Fungi</taxon>
        <taxon>Fungi incertae sedis</taxon>
        <taxon>Microsporidia</taxon>
        <taxon>Spragueidae</taxon>
        <taxon>Spraguea</taxon>
    </lineage>
</organism>
<dbReference type="OMA" id="CKEARTH"/>
<dbReference type="InParanoid" id="S7XVC7"/>
<evidence type="ECO:0000256" key="1">
    <source>
        <dbReference type="SAM" id="MobiDB-lite"/>
    </source>
</evidence>
<dbReference type="OrthoDB" id="10670831at2759"/>
<dbReference type="EMBL" id="ATCN01000094">
    <property type="protein sequence ID" value="EPR79833.1"/>
    <property type="molecule type" value="Genomic_DNA"/>
</dbReference>
<comment type="caution">
    <text evidence="2">The sequence shown here is derived from an EMBL/GenBank/DDBJ whole genome shotgun (WGS) entry which is preliminary data.</text>
</comment>
<accession>S7XVC7</accession>
<dbReference type="VEuPathDB" id="MicrosporidiaDB:SLOPH_1204"/>